<dbReference type="GeneID" id="54489887"/>
<dbReference type="PANTHER" id="PTHR10622:SF13">
    <property type="entry name" value="NACHT DOMAIN-CONTAINING PROTEIN"/>
    <property type="match status" value="1"/>
</dbReference>
<dbReference type="Pfam" id="PF06985">
    <property type="entry name" value="HET"/>
    <property type="match status" value="1"/>
</dbReference>
<gene>
    <name evidence="2" type="ORF">EJ05DRAFT_524998</name>
</gene>
<dbReference type="Proteomes" id="UP000799437">
    <property type="component" value="Unassembled WGS sequence"/>
</dbReference>
<dbReference type="EMBL" id="ML996600">
    <property type="protein sequence ID" value="KAF2752663.1"/>
    <property type="molecule type" value="Genomic_DNA"/>
</dbReference>
<evidence type="ECO:0000259" key="1">
    <source>
        <dbReference type="Pfam" id="PF06985"/>
    </source>
</evidence>
<dbReference type="RefSeq" id="XP_033595114.1">
    <property type="nucleotide sequence ID" value="XM_033748833.1"/>
</dbReference>
<dbReference type="InterPro" id="IPR010730">
    <property type="entry name" value="HET"/>
</dbReference>
<reference evidence="2" key="1">
    <citation type="journal article" date="2020" name="Stud. Mycol.">
        <title>101 Dothideomycetes genomes: a test case for predicting lifestyles and emergence of pathogens.</title>
        <authorList>
            <person name="Haridas S."/>
            <person name="Albert R."/>
            <person name="Binder M."/>
            <person name="Bloem J."/>
            <person name="Labutti K."/>
            <person name="Salamov A."/>
            <person name="Andreopoulos B."/>
            <person name="Baker S."/>
            <person name="Barry K."/>
            <person name="Bills G."/>
            <person name="Bluhm B."/>
            <person name="Cannon C."/>
            <person name="Castanera R."/>
            <person name="Culley D."/>
            <person name="Daum C."/>
            <person name="Ezra D."/>
            <person name="Gonzalez J."/>
            <person name="Henrissat B."/>
            <person name="Kuo A."/>
            <person name="Liang C."/>
            <person name="Lipzen A."/>
            <person name="Lutzoni F."/>
            <person name="Magnuson J."/>
            <person name="Mondo S."/>
            <person name="Nolan M."/>
            <person name="Ohm R."/>
            <person name="Pangilinan J."/>
            <person name="Park H.-J."/>
            <person name="Ramirez L."/>
            <person name="Alfaro M."/>
            <person name="Sun H."/>
            <person name="Tritt A."/>
            <person name="Yoshinaga Y."/>
            <person name="Zwiers L.-H."/>
            <person name="Turgeon B."/>
            <person name="Goodwin S."/>
            <person name="Spatafora J."/>
            <person name="Crous P."/>
            <person name="Grigoriev I."/>
        </authorList>
    </citation>
    <scope>NUCLEOTIDE SEQUENCE</scope>
    <source>
        <strain evidence="2">CBS 121739</strain>
    </source>
</reference>
<keyword evidence="3" id="KW-1185">Reference proteome</keyword>
<proteinExistence type="predicted"/>
<sequence>MRLLTRDENDRLILETVDSDSPPAYAILSHTWHEDNRQEVSFQDMARGGAAGKLGYVKIQFCARQAAADGLRYFWVDTCCIDKSSNSELTEAINSMFRWYRQAARCYVYLSDVSRGLRSVWEPVKGSP</sequence>
<organism evidence="2 3">
    <name type="scientific">Pseudovirgaria hyperparasitica</name>
    <dbReference type="NCBI Taxonomy" id="470096"/>
    <lineage>
        <taxon>Eukaryota</taxon>
        <taxon>Fungi</taxon>
        <taxon>Dikarya</taxon>
        <taxon>Ascomycota</taxon>
        <taxon>Pezizomycotina</taxon>
        <taxon>Dothideomycetes</taxon>
        <taxon>Dothideomycetes incertae sedis</taxon>
        <taxon>Acrospermales</taxon>
        <taxon>Acrospermaceae</taxon>
        <taxon>Pseudovirgaria</taxon>
    </lineage>
</organism>
<feature type="domain" description="Heterokaryon incompatibility" evidence="1">
    <location>
        <begin position="25"/>
        <end position="113"/>
    </location>
</feature>
<protein>
    <recommendedName>
        <fullName evidence="1">Heterokaryon incompatibility domain-containing protein</fullName>
    </recommendedName>
</protein>
<dbReference type="PANTHER" id="PTHR10622">
    <property type="entry name" value="HET DOMAIN-CONTAINING PROTEIN"/>
    <property type="match status" value="1"/>
</dbReference>
<dbReference type="AlphaFoldDB" id="A0A6A6VR33"/>
<evidence type="ECO:0000313" key="3">
    <source>
        <dbReference type="Proteomes" id="UP000799437"/>
    </source>
</evidence>
<dbReference type="OrthoDB" id="674604at2759"/>
<evidence type="ECO:0000313" key="2">
    <source>
        <dbReference type="EMBL" id="KAF2752663.1"/>
    </source>
</evidence>
<name>A0A6A6VR33_9PEZI</name>
<accession>A0A6A6VR33</accession>